<evidence type="ECO:0000313" key="2">
    <source>
        <dbReference type="Proteomes" id="UP000012073"/>
    </source>
</evidence>
<dbReference type="EMBL" id="HG001785">
    <property type="protein sequence ID" value="CDF36545.1"/>
    <property type="molecule type" value="Genomic_DNA"/>
</dbReference>
<proteinExistence type="predicted"/>
<reference evidence="2" key="1">
    <citation type="journal article" date="2013" name="Proc. Natl. Acad. Sci. U.S.A.">
        <title>Genome structure and metabolic features in the red seaweed Chondrus crispus shed light on evolution of the Archaeplastida.</title>
        <authorList>
            <person name="Collen J."/>
            <person name="Porcel B."/>
            <person name="Carre W."/>
            <person name="Ball S.G."/>
            <person name="Chaparro C."/>
            <person name="Tonon T."/>
            <person name="Barbeyron T."/>
            <person name="Michel G."/>
            <person name="Noel B."/>
            <person name="Valentin K."/>
            <person name="Elias M."/>
            <person name="Artiguenave F."/>
            <person name="Arun A."/>
            <person name="Aury J.M."/>
            <person name="Barbosa-Neto J.F."/>
            <person name="Bothwell J.H."/>
            <person name="Bouget F.Y."/>
            <person name="Brillet L."/>
            <person name="Cabello-Hurtado F."/>
            <person name="Capella-Gutierrez S."/>
            <person name="Charrier B."/>
            <person name="Cladiere L."/>
            <person name="Cock J.M."/>
            <person name="Coelho S.M."/>
            <person name="Colleoni C."/>
            <person name="Czjzek M."/>
            <person name="Da Silva C."/>
            <person name="Delage L."/>
            <person name="Denoeud F."/>
            <person name="Deschamps P."/>
            <person name="Dittami S.M."/>
            <person name="Gabaldon T."/>
            <person name="Gachon C.M."/>
            <person name="Groisillier A."/>
            <person name="Herve C."/>
            <person name="Jabbari K."/>
            <person name="Katinka M."/>
            <person name="Kloareg B."/>
            <person name="Kowalczyk N."/>
            <person name="Labadie K."/>
            <person name="Leblanc C."/>
            <person name="Lopez P.J."/>
            <person name="McLachlan D.H."/>
            <person name="Meslet-Cladiere L."/>
            <person name="Moustafa A."/>
            <person name="Nehr Z."/>
            <person name="Nyvall Collen P."/>
            <person name="Panaud O."/>
            <person name="Partensky F."/>
            <person name="Poulain J."/>
            <person name="Rensing S.A."/>
            <person name="Rousvoal S."/>
            <person name="Samson G."/>
            <person name="Symeonidi A."/>
            <person name="Weissenbach J."/>
            <person name="Zambounis A."/>
            <person name="Wincker P."/>
            <person name="Boyen C."/>
        </authorList>
    </citation>
    <scope>NUCLEOTIDE SEQUENCE [LARGE SCALE GENOMIC DNA]</scope>
    <source>
        <strain evidence="2">cv. Stackhouse</strain>
    </source>
</reference>
<dbReference type="GeneID" id="17324084"/>
<keyword evidence="2" id="KW-1185">Reference proteome</keyword>
<dbReference type="RefSeq" id="XP_005716364.1">
    <property type="nucleotide sequence ID" value="XM_005716307.1"/>
</dbReference>
<sequence length="620" mass="68746">MTSSALGARACGQWIPADVWARLSAFVRDVPAQHALRLVCPAAAAGVADARAAFLQTLRKTFRLRAYSLPDSLADRVLMVHPMAGGGEGLVLFVDETDIGSGVEIAWLQSGSLKSIALGLEAVPASAATNIRFAPDGRSVAMLVTLAHGTMVEENTDPLKRLRGWPVVEDCIEYTPCEDCTVQVVDFLYPERGRSRDLVLHTFSHVFVPEYGFDMVWRGSAGKSDRQELAFAAMLHSDDGAATYLVRWKTFRNPRTSNFIFMACIDGACKEMLWDKRNAMLRSPHTICTSRIELAKDARHIFFDTMSKFGILRFDQVDNPSVAKVTRADLDNTPISPVLRAPPLPKIARGRHEACCHRDSPSGTPVPKMRPSFATYGDHQRRAAKVLNNATRIARMSPDGSLLCSVIDTFRSNGERRGLRSTRLKHVEMRSSLCGRLLFRNVIVRQPDLCCQKPDRLELEKSGDIAHNTLSFSDDSSLLVVWDAFLTSTVCEVYHTLPLVLDSRTGGTIQDFEELSSVRYEGMQMSSDGQIIYGTRMAEDRIVMDAVDVLTGRVLKTVNVTGQVHRPPAFSAHSVYLMPNRYIHTVARGQLEVLWESSRGSAGCGWRHVEVAELSDTDQF</sequence>
<dbReference type="OrthoDB" id="4629at2759"/>
<dbReference type="Gramene" id="CDF36545">
    <property type="protein sequence ID" value="CDF36545"/>
    <property type="gene ID" value="CHC_T00004891001"/>
</dbReference>
<protein>
    <submittedName>
        <fullName evidence="1">Uncharacterized protein</fullName>
    </submittedName>
</protein>
<dbReference type="Proteomes" id="UP000012073">
    <property type="component" value="Unassembled WGS sequence"/>
</dbReference>
<organism evidence="1 2">
    <name type="scientific">Chondrus crispus</name>
    <name type="common">Carrageen Irish moss</name>
    <name type="synonym">Polymorpha crispa</name>
    <dbReference type="NCBI Taxonomy" id="2769"/>
    <lineage>
        <taxon>Eukaryota</taxon>
        <taxon>Rhodophyta</taxon>
        <taxon>Florideophyceae</taxon>
        <taxon>Rhodymeniophycidae</taxon>
        <taxon>Gigartinales</taxon>
        <taxon>Gigartinaceae</taxon>
        <taxon>Chondrus</taxon>
    </lineage>
</organism>
<name>R7QGL7_CHOCR</name>
<dbReference type="AlphaFoldDB" id="R7QGL7"/>
<accession>R7QGL7</accession>
<gene>
    <name evidence="1" type="ORF">CHC_T00004891001</name>
</gene>
<dbReference type="KEGG" id="ccp:CHC_T00004891001"/>
<evidence type="ECO:0000313" key="1">
    <source>
        <dbReference type="EMBL" id="CDF36545.1"/>
    </source>
</evidence>